<dbReference type="PANTHER" id="PTHR11475:SF134">
    <property type="entry name" value="LD42267P"/>
    <property type="match status" value="1"/>
</dbReference>
<evidence type="ECO:0000256" key="1">
    <source>
        <dbReference type="ARBA" id="ARBA00022559"/>
    </source>
</evidence>
<proteinExistence type="predicted"/>
<evidence type="ECO:0000313" key="5">
    <source>
        <dbReference type="RefSeq" id="XP_013777552.2"/>
    </source>
</evidence>
<dbReference type="RefSeq" id="XP_013777552.2">
    <property type="nucleotide sequence ID" value="XM_013922098.2"/>
</dbReference>
<organism evidence="4 5">
    <name type="scientific">Limulus polyphemus</name>
    <name type="common">Atlantic horseshoe crab</name>
    <dbReference type="NCBI Taxonomy" id="6850"/>
    <lineage>
        <taxon>Eukaryota</taxon>
        <taxon>Metazoa</taxon>
        <taxon>Ecdysozoa</taxon>
        <taxon>Arthropoda</taxon>
        <taxon>Chelicerata</taxon>
        <taxon>Merostomata</taxon>
        <taxon>Xiphosura</taxon>
        <taxon>Limulidae</taxon>
        <taxon>Limulus</taxon>
    </lineage>
</organism>
<keyword evidence="3" id="KW-0732">Signal</keyword>
<feature type="region of interest" description="Disordered" evidence="2">
    <location>
        <begin position="780"/>
        <end position="801"/>
    </location>
</feature>
<feature type="signal peptide" evidence="3">
    <location>
        <begin position="1"/>
        <end position="23"/>
    </location>
</feature>
<dbReference type="Pfam" id="PF03098">
    <property type="entry name" value="An_peroxidase"/>
    <property type="match status" value="2"/>
</dbReference>
<dbReference type="GeneID" id="106462198"/>
<dbReference type="PRINTS" id="PR00457">
    <property type="entry name" value="ANPEROXIDASE"/>
</dbReference>
<gene>
    <name evidence="5" type="primary">LOC106462198</name>
</gene>
<name>A0ABM1B9H7_LIMPO</name>
<evidence type="ECO:0000256" key="3">
    <source>
        <dbReference type="SAM" id="SignalP"/>
    </source>
</evidence>
<protein>
    <submittedName>
        <fullName evidence="5">Uncharacterized protein LOC106462198</fullName>
    </submittedName>
</protein>
<dbReference type="InterPro" id="IPR037120">
    <property type="entry name" value="Haem_peroxidase_sf_animal"/>
</dbReference>
<evidence type="ECO:0000256" key="2">
    <source>
        <dbReference type="SAM" id="MobiDB-lite"/>
    </source>
</evidence>
<keyword evidence="4" id="KW-1185">Reference proteome</keyword>
<keyword evidence="1" id="KW-0575">Peroxidase</keyword>
<dbReference type="Proteomes" id="UP000694941">
    <property type="component" value="Unplaced"/>
</dbReference>
<sequence>MKIRLRSCTTLILLALYFGFVVAMEIVDVPILGSAKRRIVSRVTSHLRLNKRQANRVTQHLKPPKEIDPIPDGPRVPMPRISPEEMTKFVEEAVKTVNERFDILEPRIFKQGAIQNPGTPAWFYAAMGKTKVAAKNYSRMAIMAEETTKLVAQKYRLSKDQITYGLPTADIRGTLLGNSCTLKVNFPCQPRKYRAFSGYCNNVQNPTWGNANTPYVRFVAPDYADGVNVPRQSVRNEFLPSAREISLMIHSDADNPHPHLTTLMTIFGEFIFHDLAHTAQSAGYQGHRLKCCEVALSEFHPECYPVRVPEKDPVFGKRGQNCIEYTRSCTAPRTGCTLGAREQINQVTSYIDGSAIYGASVYEANILRAFRKGTLKTQRGRSGHELMPGEQQTQDCRSSGGTQCFLAGDVRVNENAGLMVMHTIWVREHNRIANSLSALNLHWDDDQVYEEARRIVIAELQHITYNELLPALLGQELIDKYDLQPQASGYYTGYDININPGISNAVGTAVLSFLYSMMPSKFDRYSKDYHKLGSTPMSQTFFDPKDMYEPNKFNEYLLGLVSQRAQRRDEFISKEMTNSFFSDSKPGSGMDLAAMVIQQGRDHGIAGYTHWRKFCRLDPVIYSFNDLHSVMSVNTVDKLAHLYKHVDDIDLFTGGLAENPVTGAAVGPTFGCLLGRQFHYLRRGDRFWYENDIPPSSFTKEQLKEIRKVTLARVLCDNADKADFIQPSTMLISDPFLNAYQTCNTEDISSLDLKKWQTASPLFVVPNNLLKDSLKRGKRQAQDLKSAERESFNNNVGVADDKSPEAAHLGFLRPKRQARQISNQSTVLEFASQGFVSNILSSNQRDKEDSSGSPTNIKELMVALPNIDVQDFLDIPKVFDCDEQTLPCDHTTKFRTITGWCNNLNNPEYGKSLRIFNRLLPPSYHDDMSEPRKFGIKRAPLPSPRVISTTVHYDVSAPHVRYSLMVMQWGQFLDHDITFTPMNEGFKGSVLNCKDCDSSSKIHPECLPISIPNNDPYYPPVNLTTGQPNCISFVRSLSGQLTLGRREQLNQVTAFVDASQVYGSDKCEARMLRSFIGGGLNVTRHPLNGKDLLPQTATHKECRAPSGLCFEAGDSRASEQPALAAIHTIMMREHNRIVSYLQQINPHWSDEQLYQNGRRIVSAMIQHISYNEFLPRIVGRNFVHRYDLPLLNEGYYEGYDPTCNPTVLNEFATAAFRFGHSLIKPVLERMGHDYRVLRDPLKLRNGFFNTDMLYAAQAIDHIMRGLVTSSMETLDNTITEEVTNHLFEDKRIPFSGMDLAALNLQRGRDHGLRPYNDYREVCNLTRARTFNDLREEIPLNIIDRLRNVYEYAFYIVLPTCVWIY</sequence>
<evidence type="ECO:0000313" key="4">
    <source>
        <dbReference type="Proteomes" id="UP000694941"/>
    </source>
</evidence>
<dbReference type="InterPro" id="IPR010255">
    <property type="entry name" value="Haem_peroxidase_sf"/>
</dbReference>
<dbReference type="InterPro" id="IPR019791">
    <property type="entry name" value="Haem_peroxidase_animal"/>
</dbReference>
<accession>A0ABM1B9H7</accession>
<keyword evidence="1" id="KW-0560">Oxidoreductase</keyword>
<dbReference type="SUPFAM" id="SSF48113">
    <property type="entry name" value="Heme-dependent peroxidases"/>
    <property type="match status" value="2"/>
</dbReference>
<dbReference type="Gene3D" id="1.10.640.10">
    <property type="entry name" value="Haem peroxidase domain superfamily, animal type"/>
    <property type="match status" value="2"/>
</dbReference>
<dbReference type="PROSITE" id="PS50292">
    <property type="entry name" value="PEROXIDASE_3"/>
    <property type="match status" value="2"/>
</dbReference>
<reference evidence="5" key="1">
    <citation type="submission" date="2025-08" db="UniProtKB">
        <authorList>
            <consortium name="RefSeq"/>
        </authorList>
    </citation>
    <scope>IDENTIFICATION</scope>
    <source>
        <tissue evidence="5">Muscle</tissue>
    </source>
</reference>
<dbReference type="CDD" id="cd09823">
    <property type="entry name" value="peroxinectin_like"/>
    <property type="match status" value="2"/>
</dbReference>
<dbReference type="PANTHER" id="PTHR11475">
    <property type="entry name" value="OXIDASE/PEROXIDASE"/>
    <property type="match status" value="1"/>
</dbReference>
<feature type="non-terminal residue" evidence="5">
    <location>
        <position position="1364"/>
    </location>
</feature>
<feature type="chain" id="PRO_5046376535" evidence="3">
    <location>
        <begin position="24"/>
        <end position="1364"/>
    </location>
</feature>
<feature type="compositionally biased region" description="Basic and acidic residues" evidence="2">
    <location>
        <begin position="780"/>
        <end position="791"/>
    </location>
</feature>